<evidence type="ECO:0000256" key="3">
    <source>
        <dbReference type="ARBA" id="ARBA00001947"/>
    </source>
</evidence>
<dbReference type="RefSeq" id="WP_114353800.1">
    <property type="nucleotide sequence ID" value="NZ_QPJJ01000012.1"/>
</dbReference>
<evidence type="ECO:0000313" key="21">
    <source>
        <dbReference type="EMBL" id="RCW64916.1"/>
    </source>
</evidence>
<evidence type="ECO:0000256" key="5">
    <source>
        <dbReference type="ARBA" id="ARBA00004661"/>
    </source>
</evidence>
<accession>A0A368XCG1</accession>
<comment type="cofactor">
    <cofactor evidence="2 18">
        <name>NAD(+)</name>
        <dbReference type="ChEBI" id="CHEBI:57540"/>
    </cofactor>
</comment>
<dbReference type="AlphaFoldDB" id="A0A368XCG1"/>
<comment type="caution">
    <text evidence="21">The sequence shown here is derived from an EMBL/GenBank/DDBJ whole genome shotgun (WGS) entry which is preliminary data.</text>
</comment>
<dbReference type="PIRSF" id="PIRSF001455">
    <property type="entry name" value="DHQ_synth"/>
    <property type="match status" value="1"/>
</dbReference>
<feature type="binding site" evidence="18">
    <location>
        <begin position="127"/>
        <end position="128"/>
    </location>
    <ligand>
        <name>NAD(+)</name>
        <dbReference type="ChEBI" id="CHEBI:57540"/>
    </ligand>
</feature>
<keyword evidence="11 18" id="KW-0479">Metal-binding</keyword>
<dbReference type="EMBL" id="QPJJ01000012">
    <property type="protein sequence ID" value="RCW64916.1"/>
    <property type="molecule type" value="Genomic_DNA"/>
</dbReference>
<evidence type="ECO:0000256" key="15">
    <source>
        <dbReference type="ARBA" id="ARBA00023141"/>
    </source>
</evidence>
<dbReference type="InterPro" id="IPR016037">
    <property type="entry name" value="DHQ_synth_AroB"/>
</dbReference>
<dbReference type="GO" id="GO:0008652">
    <property type="term" value="P:amino acid biosynthetic process"/>
    <property type="evidence" value="ECO:0007669"/>
    <property type="project" value="UniProtKB-KW"/>
</dbReference>
<dbReference type="HAMAP" id="MF_00110">
    <property type="entry name" value="DHQ_synthase"/>
    <property type="match status" value="1"/>
</dbReference>
<proteinExistence type="inferred from homology"/>
<dbReference type="GO" id="GO:0005737">
    <property type="term" value="C:cytoplasm"/>
    <property type="evidence" value="ECO:0007669"/>
    <property type="project" value="UniProtKB-SubCell"/>
</dbReference>
<dbReference type="Proteomes" id="UP000252585">
    <property type="component" value="Unassembled WGS sequence"/>
</dbReference>
<comment type="pathway">
    <text evidence="5 18">Metabolic intermediate biosynthesis; chorismate biosynthesis; chorismate from D-erythrose 4-phosphate and phosphoenolpyruvate: step 2/7.</text>
</comment>
<dbReference type="GO" id="GO:0046872">
    <property type="term" value="F:metal ion binding"/>
    <property type="evidence" value="ECO:0007669"/>
    <property type="project" value="UniProtKB-KW"/>
</dbReference>
<evidence type="ECO:0000256" key="11">
    <source>
        <dbReference type="ARBA" id="ARBA00022723"/>
    </source>
</evidence>
<dbReference type="OrthoDB" id="9806583at2"/>
<dbReference type="Pfam" id="PF24621">
    <property type="entry name" value="DHQS_C"/>
    <property type="match status" value="1"/>
</dbReference>
<evidence type="ECO:0000256" key="2">
    <source>
        <dbReference type="ARBA" id="ARBA00001911"/>
    </source>
</evidence>
<dbReference type="Pfam" id="PF01761">
    <property type="entry name" value="DHQ_synthase"/>
    <property type="match status" value="1"/>
</dbReference>
<dbReference type="Gene3D" id="1.20.1090.10">
    <property type="entry name" value="Dehydroquinate synthase-like - alpha domain"/>
    <property type="match status" value="1"/>
</dbReference>
<evidence type="ECO:0000259" key="20">
    <source>
        <dbReference type="Pfam" id="PF24621"/>
    </source>
</evidence>
<comment type="caution">
    <text evidence="18">Lacks conserved residue(s) required for the propagation of feature annotation.</text>
</comment>
<comment type="catalytic activity">
    <reaction evidence="1 18">
        <text>7-phospho-2-dehydro-3-deoxy-D-arabino-heptonate = 3-dehydroquinate + phosphate</text>
        <dbReference type="Rhea" id="RHEA:21968"/>
        <dbReference type="ChEBI" id="CHEBI:32364"/>
        <dbReference type="ChEBI" id="CHEBI:43474"/>
        <dbReference type="ChEBI" id="CHEBI:58394"/>
        <dbReference type="EC" id="4.2.3.4"/>
    </reaction>
</comment>
<comment type="cofactor">
    <cofactor evidence="18">
        <name>Co(2+)</name>
        <dbReference type="ChEBI" id="CHEBI:48828"/>
    </cofactor>
    <cofactor evidence="18">
        <name>Zn(2+)</name>
        <dbReference type="ChEBI" id="CHEBI:29105"/>
    </cofactor>
    <text evidence="18">Binds 1 divalent metal cation per subunit. Can use either Co(2+) or Zn(2+).</text>
</comment>
<dbReference type="PANTHER" id="PTHR43622">
    <property type="entry name" value="3-DEHYDROQUINATE SYNTHASE"/>
    <property type="match status" value="1"/>
</dbReference>
<dbReference type="CDD" id="cd08195">
    <property type="entry name" value="DHQS"/>
    <property type="match status" value="1"/>
</dbReference>
<feature type="binding site" evidence="18">
    <location>
        <position position="148"/>
    </location>
    <ligand>
        <name>NAD(+)</name>
        <dbReference type="ChEBI" id="CHEBI:57540"/>
    </ligand>
</feature>
<comment type="function">
    <text evidence="18">Catalyzes the conversion of 3-deoxy-D-arabino-heptulosonate 7-phosphate (DAHP) to dehydroquinate (DHQ).</text>
</comment>
<dbReference type="GO" id="GO:0009423">
    <property type="term" value="P:chorismate biosynthetic process"/>
    <property type="evidence" value="ECO:0007669"/>
    <property type="project" value="UniProtKB-UniRule"/>
</dbReference>
<evidence type="ECO:0000256" key="1">
    <source>
        <dbReference type="ARBA" id="ARBA00001393"/>
    </source>
</evidence>
<dbReference type="NCBIfam" id="TIGR01357">
    <property type="entry name" value="aroB"/>
    <property type="match status" value="1"/>
</dbReference>
<keyword evidence="16 18" id="KW-0456">Lyase</keyword>
<keyword evidence="12 18" id="KW-0547">Nucleotide-binding</keyword>
<name>A0A368XCG1_9BACI</name>
<dbReference type="Gene3D" id="3.40.50.1970">
    <property type="match status" value="1"/>
</dbReference>
<dbReference type="GO" id="GO:0003856">
    <property type="term" value="F:3-dehydroquinate synthase activity"/>
    <property type="evidence" value="ECO:0007669"/>
    <property type="project" value="UniProtKB-UniRule"/>
</dbReference>
<keyword evidence="17 18" id="KW-0170">Cobalt</keyword>
<dbReference type="GO" id="GO:0009073">
    <property type="term" value="P:aromatic amino acid family biosynthetic process"/>
    <property type="evidence" value="ECO:0007669"/>
    <property type="project" value="UniProtKB-KW"/>
</dbReference>
<organism evidence="21 22">
    <name type="scientific">Saliterribacillus persicus</name>
    <dbReference type="NCBI Taxonomy" id="930114"/>
    <lineage>
        <taxon>Bacteria</taxon>
        <taxon>Bacillati</taxon>
        <taxon>Bacillota</taxon>
        <taxon>Bacilli</taxon>
        <taxon>Bacillales</taxon>
        <taxon>Bacillaceae</taxon>
        <taxon>Saliterribacillus</taxon>
    </lineage>
</organism>
<feature type="binding site" evidence="18">
    <location>
        <position position="243"/>
    </location>
    <ligand>
        <name>Zn(2+)</name>
        <dbReference type="ChEBI" id="CHEBI:29105"/>
    </ligand>
</feature>
<evidence type="ECO:0000256" key="16">
    <source>
        <dbReference type="ARBA" id="ARBA00023239"/>
    </source>
</evidence>
<comment type="similarity">
    <text evidence="6 18">Belongs to the sugar phosphate cyclases superfamily. Dehydroquinate synthase family.</text>
</comment>
<feature type="domain" description="3-dehydroquinate synthase N-terminal" evidence="19">
    <location>
        <begin position="65"/>
        <end position="176"/>
    </location>
</feature>
<evidence type="ECO:0000256" key="9">
    <source>
        <dbReference type="ARBA" id="ARBA00022490"/>
    </source>
</evidence>
<feature type="binding site" evidence="18">
    <location>
        <position position="181"/>
    </location>
    <ligand>
        <name>Zn(2+)</name>
        <dbReference type="ChEBI" id="CHEBI:29105"/>
    </ligand>
</feature>
<evidence type="ECO:0000256" key="8">
    <source>
        <dbReference type="ARBA" id="ARBA00017684"/>
    </source>
</evidence>
<feature type="binding site" evidence="18">
    <location>
        <begin position="69"/>
        <end position="74"/>
    </location>
    <ligand>
        <name>NAD(+)</name>
        <dbReference type="ChEBI" id="CHEBI:57540"/>
    </ligand>
</feature>
<comment type="cofactor">
    <cofactor evidence="3">
        <name>Zn(2+)</name>
        <dbReference type="ChEBI" id="CHEBI:29105"/>
    </cofactor>
</comment>
<keyword evidence="10 18" id="KW-0028">Amino-acid biosynthesis</keyword>
<keyword evidence="22" id="KW-1185">Reference proteome</keyword>
<dbReference type="FunFam" id="3.40.50.1970:FF:000007">
    <property type="entry name" value="Pentafunctional AROM polypeptide"/>
    <property type="match status" value="1"/>
</dbReference>
<feature type="binding site" evidence="18">
    <location>
        <position position="139"/>
    </location>
    <ligand>
        <name>NAD(+)</name>
        <dbReference type="ChEBI" id="CHEBI:57540"/>
    </ligand>
</feature>
<evidence type="ECO:0000256" key="18">
    <source>
        <dbReference type="HAMAP-Rule" id="MF_00110"/>
    </source>
</evidence>
<dbReference type="GO" id="GO:0000166">
    <property type="term" value="F:nucleotide binding"/>
    <property type="evidence" value="ECO:0007669"/>
    <property type="project" value="UniProtKB-KW"/>
</dbReference>
<feature type="domain" description="3-dehydroquinate synthase C-terminal" evidence="20">
    <location>
        <begin position="178"/>
        <end position="319"/>
    </location>
</feature>
<dbReference type="PANTHER" id="PTHR43622:SF7">
    <property type="entry name" value="3-DEHYDROQUINATE SYNTHASE, CHLOROPLASTIC"/>
    <property type="match status" value="1"/>
</dbReference>
<evidence type="ECO:0000256" key="7">
    <source>
        <dbReference type="ARBA" id="ARBA00013031"/>
    </source>
</evidence>
<keyword evidence="13 18" id="KW-0862">Zinc</keyword>
<keyword evidence="9 18" id="KW-0963">Cytoplasm</keyword>
<evidence type="ECO:0000256" key="17">
    <source>
        <dbReference type="ARBA" id="ARBA00023285"/>
    </source>
</evidence>
<dbReference type="InterPro" id="IPR050071">
    <property type="entry name" value="Dehydroquinate_synthase"/>
</dbReference>
<dbReference type="InterPro" id="IPR030963">
    <property type="entry name" value="DHQ_synth_fam"/>
</dbReference>
<evidence type="ECO:0000256" key="13">
    <source>
        <dbReference type="ARBA" id="ARBA00022833"/>
    </source>
</evidence>
<dbReference type="EC" id="4.2.3.4" evidence="7 18"/>
<gene>
    <name evidence="18" type="primary">aroB</name>
    <name evidence="21" type="ORF">DFR57_11294</name>
</gene>
<dbReference type="UniPathway" id="UPA00053">
    <property type="reaction ID" value="UER00085"/>
</dbReference>
<reference evidence="21 22" key="1">
    <citation type="submission" date="2018-07" db="EMBL/GenBank/DDBJ databases">
        <title>Genomic Encyclopedia of Type Strains, Phase IV (KMG-IV): sequencing the most valuable type-strain genomes for metagenomic binning, comparative biology and taxonomic classification.</title>
        <authorList>
            <person name="Goeker M."/>
        </authorList>
    </citation>
    <scope>NUCLEOTIDE SEQUENCE [LARGE SCALE GENOMIC DNA]</scope>
    <source>
        <strain evidence="21 22">DSM 27696</strain>
    </source>
</reference>
<sequence length="359" mass="40307">MHTEKIQTNLGSYRVHVASGLRFNINQLIEKEYKRILLITDSTVDKLYADDISKGFDEAVDILKYVVPSGEASKNIEEYYRLLTYSIENNMDRHSLIIALGGGMIGDLSGFVASTFMRGIDFIQVPTTILAHDSSVGGKVAINHPEGKNLIGSFYPPVAVVYDVDTLHSLPSHEIRSGYAEVIKHGFIANGDLLKDVLHLDIKNEIENTQLIRHLCDGIKVKANIVEKDEKESSIRKFLNFGHTLGHAIESEMGYGNLTHGEAVAIGMLFALEISEEKFNVDLFSSDYQAWMDFNHYPIKIGKLNLSHLIKRMKKDKKAKHAIVQMVLLENIGKPILVDFTDEELSAYLDKFLRKLGSN</sequence>
<evidence type="ECO:0000256" key="4">
    <source>
        <dbReference type="ARBA" id="ARBA00004496"/>
    </source>
</evidence>
<comment type="subcellular location">
    <subcellularLocation>
        <location evidence="4 18">Cytoplasm</location>
    </subcellularLocation>
</comment>
<feature type="binding site" evidence="18">
    <location>
        <position position="260"/>
    </location>
    <ligand>
        <name>Zn(2+)</name>
        <dbReference type="ChEBI" id="CHEBI:29105"/>
    </ligand>
</feature>
<evidence type="ECO:0000256" key="6">
    <source>
        <dbReference type="ARBA" id="ARBA00005412"/>
    </source>
</evidence>
<dbReference type="InterPro" id="IPR056179">
    <property type="entry name" value="DHQS_C"/>
</dbReference>
<keyword evidence="15 18" id="KW-0057">Aromatic amino acid biosynthesis</keyword>
<evidence type="ECO:0000313" key="22">
    <source>
        <dbReference type="Proteomes" id="UP000252585"/>
    </source>
</evidence>
<evidence type="ECO:0000256" key="14">
    <source>
        <dbReference type="ARBA" id="ARBA00023027"/>
    </source>
</evidence>
<evidence type="ECO:0000259" key="19">
    <source>
        <dbReference type="Pfam" id="PF01761"/>
    </source>
</evidence>
<evidence type="ECO:0000256" key="12">
    <source>
        <dbReference type="ARBA" id="ARBA00022741"/>
    </source>
</evidence>
<dbReference type="InterPro" id="IPR030960">
    <property type="entry name" value="DHQS/DOIS_N"/>
</dbReference>
<protein>
    <recommendedName>
        <fullName evidence="8 18">3-dehydroquinate synthase</fullName>
        <shortName evidence="18">DHQS</shortName>
        <ecNumber evidence="7 18">4.2.3.4</ecNumber>
    </recommendedName>
</protein>
<keyword evidence="14 18" id="KW-0520">NAD</keyword>
<dbReference type="SUPFAM" id="SSF56796">
    <property type="entry name" value="Dehydroquinate synthase-like"/>
    <property type="match status" value="1"/>
</dbReference>
<evidence type="ECO:0000256" key="10">
    <source>
        <dbReference type="ARBA" id="ARBA00022605"/>
    </source>
</evidence>